<dbReference type="AlphaFoldDB" id="A0A010RN74"/>
<organism evidence="1 2">
    <name type="scientific">Pseudomonas fluorescens HK44</name>
    <dbReference type="NCBI Taxonomy" id="1042209"/>
    <lineage>
        <taxon>Bacteria</taxon>
        <taxon>Pseudomonadati</taxon>
        <taxon>Pseudomonadota</taxon>
        <taxon>Gammaproteobacteria</taxon>
        <taxon>Pseudomonadales</taxon>
        <taxon>Pseudomonadaceae</taxon>
        <taxon>Pseudomonas</taxon>
    </lineage>
</organism>
<dbReference type="PATRIC" id="fig|1042209.11.peg.4416"/>
<dbReference type="InterPro" id="IPR022584">
    <property type="entry name" value="DUF2937"/>
</dbReference>
<dbReference type="Proteomes" id="UP000022611">
    <property type="component" value="Unassembled WGS sequence"/>
</dbReference>
<dbReference type="OrthoDB" id="7021410at2"/>
<evidence type="ECO:0000313" key="1">
    <source>
        <dbReference type="EMBL" id="EXF93966.1"/>
    </source>
</evidence>
<dbReference type="eggNOG" id="ENOG5032YDB">
    <property type="taxonomic scope" value="Bacteria"/>
</dbReference>
<dbReference type="Pfam" id="PF11157">
    <property type="entry name" value="DUF2937"/>
    <property type="match status" value="1"/>
</dbReference>
<proteinExistence type="predicted"/>
<protein>
    <recommendedName>
        <fullName evidence="3">DUF2937 domain-containing protein</fullName>
    </recommendedName>
</protein>
<accession>A0A010RN74</accession>
<sequence length="180" mass="20303">MLLSYLRLVLFAIGLLVGVQVPGFINDYAKRVEAHLIEAQTGLRGFQGTAEQFFKGDLQALVAHYRASDDPVFRSDADSLSTLLTRQLALDKQFQAMQGPWYIRVLQVVLAADPDIRKETWNGYSYQLLLTPEAMGWGLSGAMLLSFGLECLFRLIDWVVLGGKRLRQSRPIEERDLRGL</sequence>
<dbReference type="PIRSF" id="PIRSF029393">
    <property type="entry name" value="UCP029393"/>
    <property type="match status" value="1"/>
</dbReference>
<reference evidence="1 2" key="1">
    <citation type="journal article" date="2011" name="J. Bacteriol.">
        <title>Draft genome sequence of the polycyclic aromatic hydrocarbon-degrading, genetically engineered bioluminescent bioreporter Pseudomonas fluorescens HK44.</title>
        <authorList>
            <person name="Chauhan A."/>
            <person name="Layton A.C."/>
            <person name="Williams D.E."/>
            <person name="Smartt A.E."/>
            <person name="Ripp S."/>
            <person name="Karpinets T.V."/>
            <person name="Brown S.D."/>
            <person name="Sayler G.S."/>
        </authorList>
    </citation>
    <scope>NUCLEOTIDE SEQUENCE [LARGE SCALE GENOMIC DNA]</scope>
    <source>
        <strain evidence="1 2">HK44</strain>
    </source>
</reference>
<evidence type="ECO:0008006" key="3">
    <source>
        <dbReference type="Google" id="ProtNLM"/>
    </source>
</evidence>
<dbReference type="EMBL" id="AFOY02000015">
    <property type="protein sequence ID" value="EXF93966.1"/>
    <property type="molecule type" value="Genomic_DNA"/>
</dbReference>
<dbReference type="HOGENOM" id="CLU_119061_0_0_6"/>
<comment type="caution">
    <text evidence="1">The sequence shown here is derived from an EMBL/GenBank/DDBJ whole genome shotgun (WGS) entry which is preliminary data.</text>
</comment>
<dbReference type="InterPro" id="IPR016917">
    <property type="entry name" value="UCP029393"/>
</dbReference>
<evidence type="ECO:0000313" key="2">
    <source>
        <dbReference type="Proteomes" id="UP000022611"/>
    </source>
</evidence>
<dbReference type="RefSeq" id="WP_019692484.1">
    <property type="nucleotide sequence ID" value="NZ_AFOY02000015.1"/>
</dbReference>
<gene>
    <name evidence="1" type="ORF">HK44_010070</name>
</gene>
<name>A0A010RN74_PSEFL</name>